<dbReference type="Proteomes" id="UP000655751">
    <property type="component" value="Unassembled WGS sequence"/>
</dbReference>
<name>A0A931IBX7_9NOCA</name>
<evidence type="ECO:0000313" key="1">
    <source>
        <dbReference type="EMBL" id="MBH0778797.1"/>
    </source>
</evidence>
<reference evidence="1" key="1">
    <citation type="submission" date="2020-11" db="EMBL/GenBank/DDBJ databases">
        <title>Nocardia NEAU-351.nov., a novel actinomycete isolated from the cow dung.</title>
        <authorList>
            <person name="Zhang X."/>
        </authorList>
    </citation>
    <scope>NUCLEOTIDE SEQUENCE</scope>
    <source>
        <strain evidence="1">NEAU-351</strain>
    </source>
</reference>
<comment type="caution">
    <text evidence="1">The sequence shown here is derived from an EMBL/GenBank/DDBJ whole genome shotgun (WGS) entry which is preliminary data.</text>
</comment>
<dbReference type="EMBL" id="JADMLG010000008">
    <property type="protein sequence ID" value="MBH0778797.1"/>
    <property type="molecule type" value="Genomic_DNA"/>
</dbReference>
<keyword evidence="2" id="KW-1185">Reference proteome</keyword>
<proteinExistence type="predicted"/>
<organism evidence="1 2">
    <name type="scientific">Nocardia bovistercoris</name>
    <dbReference type="NCBI Taxonomy" id="2785916"/>
    <lineage>
        <taxon>Bacteria</taxon>
        <taxon>Bacillati</taxon>
        <taxon>Actinomycetota</taxon>
        <taxon>Actinomycetes</taxon>
        <taxon>Mycobacteriales</taxon>
        <taxon>Nocardiaceae</taxon>
        <taxon>Nocardia</taxon>
    </lineage>
</organism>
<protein>
    <submittedName>
        <fullName evidence="1">Uncharacterized protein</fullName>
    </submittedName>
</protein>
<dbReference type="RefSeq" id="WP_196151093.1">
    <property type="nucleotide sequence ID" value="NZ_JADMLG010000008.1"/>
</dbReference>
<evidence type="ECO:0000313" key="2">
    <source>
        <dbReference type="Proteomes" id="UP000655751"/>
    </source>
</evidence>
<gene>
    <name evidence="1" type="ORF">IT779_21175</name>
</gene>
<sequence length="75" mass="8002">MCEQVGEQRRIVGGATWRTVDEACAAVEFDAGGEGWFFDGGRGIGGEFVGEAHAADTGQEQPELVCEYHIDGDPL</sequence>
<accession>A0A931IBX7</accession>
<dbReference type="AlphaFoldDB" id="A0A931IBX7"/>